<keyword evidence="1" id="KW-1133">Transmembrane helix</keyword>
<keyword evidence="3" id="KW-1185">Reference proteome</keyword>
<evidence type="ECO:0000313" key="2">
    <source>
        <dbReference type="EMBL" id="PND47452.1"/>
    </source>
</evidence>
<dbReference type="AlphaFoldDB" id="A0A2N8LBC5"/>
<organism evidence="2 3">
    <name type="scientific">Streptococcus penaeicida</name>
    <dbReference type="NCBI Taxonomy" id="1765960"/>
    <lineage>
        <taxon>Bacteria</taxon>
        <taxon>Bacillati</taxon>
        <taxon>Bacillota</taxon>
        <taxon>Bacilli</taxon>
        <taxon>Lactobacillales</taxon>
        <taxon>Streptococcaceae</taxon>
        <taxon>Streptococcus</taxon>
    </lineage>
</organism>
<comment type="caution">
    <text evidence="2">The sequence shown here is derived from an EMBL/GenBank/DDBJ whole genome shotgun (WGS) entry which is preliminary data.</text>
</comment>
<evidence type="ECO:0000313" key="3">
    <source>
        <dbReference type="Proteomes" id="UP000235963"/>
    </source>
</evidence>
<dbReference type="RefSeq" id="WP_102777589.1">
    <property type="nucleotide sequence ID" value="NZ_CBCSGP010000007.1"/>
</dbReference>
<reference evidence="2 3" key="1">
    <citation type="submission" date="2015-12" db="EMBL/GenBank/DDBJ databases">
        <title>Streptococcus penaeicida sp. nov.</title>
        <authorList>
            <person name="Gomez-Gil B."/>
            <person name="Morales-Covarrubias M."/>
        </authorList>
    </citation>
    <scope>NUCLEOTIDE SEQUENCE [LARGE SCALE GENOMIC DNA]</scope>
    <source>
        <strain evidence="2 3">CAIM 1838</strain>
    </source>
</reference>
<keyword evidence="1" id="KW-0472">Membrane</keyword>
<dbReference type="Proteomes" id="UP000235963">
    <property type="component" value="Unassembled WGS sequence"/>
</dbReference>
<accession>A0A2N8LBC5</accession>
<dbReference type="OrthoDB" id="2237735at2"/>
<dbReference type="EMBL" id="LOCM01000024">
    <property type="protein sequence ID" value="PND47452.1"/>
    <property type="molecule type" value="Genomic_DNA"/>
</dbReference>
<feature type="transmembrane region" description="Helical" evidence="1">
    <location>
        <begin position="6"/>
        <end position="26"/>
    </location>
</feature>
<sequence length="106" mass="12244">MLEILLIVSSLILFLILAFIIIRVNIRNQSSRGHQYIIHFKNLSKTIDLDHHESCKEKMTILAKNPDEDAYSVETQLSAIKLKEFLMKEFQLTLNQVIVSQATMTI</sequence>
<gene>
    <name evidence="2" type="ORF">AT575_05960</name>
</gene>
<name>A0A2N8LBC5_9STRE</name>
<proteinExistence type="predicted"/>
<keyword evidence="1" id="KW-0812">Transmembrane</keyword>
<evidence type="ECO:0000256" key="1">
    <source>
        <dbReference type="SAM" id="Phobius"/>
    </source>
</evidence>
<protein>
    <submittedName>
        <fullName evidence="2">Uncharacterized protein</fullName>
    </submittedName>
</protein>